<accession>A0A558J1S3</accession>
<dbReference type="AlphaFoldDB" id="A0A558J1S3"/>
<dbReference type="Pfam" id="PF09037">
    <property type="entry name" value="Sulphotransf"/>
    <property type="match status" value="1"/>
</dbReference>
<proteinExistence type="predicted"/>
<gene>
    <name evidence="2" type="ORF">FQP89_20800</name>
</gene>
<evidence type="ECO:0000313" key="3">
    <source>
        <dbReference type="Proteomes" id="UP000317288"/>
    </source>
</evidence>
<evidence type="ECO:0000259" key="1">
    <source>
        <dbReference type="Pfam" id="PF09037"/>
    </source>
</evidence>
<name>A0A558J1S3_9GAMM</name>
<dbReference type="InterPro" id="IPR027417">
    <property type="entry name" value="P-loop_NTPase"/>
</dbReference>
<feature type="domain" description="Sulphotransferase Stf0" evidence="1">
    <location>
        <begin position="5"/>
        <end position="238"/>
    </location>
</feature>
<dbReference type="InterPro" id="IPR024628">
    <property type="entry name" value="Sulfotransferase_Stf0_dom"/>
</dbReference>
<comment type="caution">
    <text evidence="2">The sequence shown here is derived from an EMBL/GenBank/DDBJ whole genome shotgun (WGS) entry which is preliminary data.</text>
</comment>
<reference evidence="2 3" key="1">
    <citation type="submission" date="2019-07" db="EMBL/GenBank/DDBJ databases">
        <title>Diversity of Bacteria from Kongsfjorden, Arctic.</title>
        <authorList>
            <person name="Yu Y."/>
        </authorList>
    </citation>
    <scope>NUCLEOTIDE SEQUENCE [LARGE SCALE GENOMIC DNA]</scope>
    <source>
        <strain evidence="2 3">SM1922</strain>
    </source>
</reference>
<dbReference type="EMBL" id="VNFE01000008">
    <property type="protein sequence ID" value="TVU87589.1"/>
    <property type="molecule type" value="Genomic_DNA"/>
</dbReference>
<organism evidence="2 3">
    <name type="scientific">Vreelandella titanicae</name>
    <dbReference type="NCBI Taxonomy" id="664683"/>
    <lineage>
        <taxon>Bacteria</taxon>
        <taxon>Pseudomonadati</taxon>
        <taxon>Pseudomonadota</taxon>
        <taxon>Gammaproteobacteria</taxon>
        <taxon>Oceanospirillales</taxon>
        <taxon>Halomonadaceae</taxon>
        <taxon>Vreelandella</taxon>
    </lineage>
</organism>
<protein>
    <recommendedName>
        <fullName evidence="1">Sulphotransferase Stf0 domain-containing protein</fullName>
    </recommendedName>
</protein>
<dbReference type="Proteomes" id="UP000317288">
    <property type="component" value="Unassembled WGS sequence"/>
</dbReference>
<dbReference type="SUPFAM" id="SSF52540">
    <property type="entry name" value="P-loop containing nucleoside triphosphate hydrolases"/>
    <property type="match status" value="1"/>
</dbReference>
<evidence type="ECO:0000313" key="2">
    <source>
        <dbReference type="EMBL" id="TVU87589.1"/>
    </source>
</evidence>
<dbReference type="RefSeq" id="WP_144814964.1">
    <property type="nucleotide sequence ID" value="NZ_VNFE01000008.1"/>
</dbReference>
<dbReference type="Gene3D" id="3.40.50.300">
    <property type="entry name" value="P-loop containing nucleotide triphosphate hydrolases"/>
    <property type="match status" value="1"/>
</dbReference>
<sequence>MKKIIILSTQRSGSTMVCDDIAGTEKLGRPSEYFIKVIDSLNKVSQDELKVLIEEALIKGETNNGITALKIMSNQVAPIGSALQKAAISDDKSPLDAFYNFFKDYFFIRVARENKVAQAVSRVMASQTDIYHTADNVLGMEGMLGKVAQTRDDSKLLYNHDAIENSLNKICIEEEFIDHFISYYNIDIFNVIYENAISDRSYVHEISRRMLGEEVTLKTRRLKKISSKVSDEWVDRYVSEE</sequence>